<dbReference type="AlphaFoldDB" id="A0A383V002"/>
<accession>A0A383V002</accession>
<evidence type="ECO:0000256" key="1">
    <source>
        <dbReference type="ARBA" id="ARBA00004370"/>
    </source>
</evidence>
<dbReference type="GO" id="GO:1990456">
    <property type="term" value="P:mitochondrion-endoplasmic reticulum membrane tethering"/>
    <property type="evidence" value="ECO:0007669"/>
    <property type="project" value="TreeGrafter"/>
</dbReference>
<feature type="compositionally biased region" description="Basic and acidic residues" evidence="10">
    <location>
        <begin position="88"/>
        <end position="99"/>
    </location>
</feature>
<name>A0A383V002_BLUHO</name>
<sequence length="408" mass="45607">MSVDVNWETLTSGPDGLILAEKIRDFVHEKFQAISLPHFIKSVGVQTFELGSVAPDIEIKDICNPFHDFYEGIEDDETPISEEDDDREAVPHHRMDPAEALREEKIIVDNLRRKDFQSASGDQRPQAGLRLRQDPRVVMGRLSSTSPAGISGGTSNLNYFHSQLASGISGTQTPLAAVAGAHQIPSRWLGEPPQDTSNPKHHELISESSRSPPLHRSPDLRGKYQISTSTQAGIVSSQIHRESEQKTLDEELLLSAQPGYFEPRVEDVQTIFRVRYAGDVKLSLTAELLLDYPMPSFFGIPIKLKITGLTFDGIAVLASIRNKAHFCFLSPEDAHSTLGTEPTDRSQGKHSRMDSLLQEIKVESEIGKRESGKQVLKNVGKVEKFVLEQVRRIFEDELVYPSFWTFLI</sequence>
<feature type="region of interest" description="Disordered" evidence="10">
    <location>
        <begin position="113"/>
        <end position="133"/>
    </location>
</feature>
<evidence type="ECO:0000256" key="4">
    <source>
        <dbReference type="ARBA" id="ARBA00022824"/>
    </source>
</evidence>
<keyword evidence="3 9" id="KW-1000">Mitochondrion outer membrane</keyword>
<dbReference type="GO" id="GO:0015914">
    <property type="term" value="P:phospholipid transport"/>
    <property type="evidence" value="ECO:0007669"/>
    <property type="project" value="TreeGrafter"/>
</dbReference>
<organism evidence="12 13">
    <name type="scientific">Blumeria hordei</name>
    <name type="common">Barley powdery mildew</name>
    <name type="synonym">Blumeria graminis f. sp. hordei</name>
    <dbReference type="NCBI Taxonomy" id="2867405"/>
    <lineage>
        <taxon>Eukaryota</taxon>
        <taxon>Fungi</taxon>
        <taxon>Dikarya</taxon>
        <taxon>Ascomycota</taxon>
        <taxon>Pezizomycotina</taxon>
        <taxon>Leotiomycetes</taxon>
        <taxon>Erysiphales</taxon>
        <taxon>Erysiphaceae</taxon>
        <taxon>Blumeria</taxon>
    </lineage>
</organism>
<dbReference type="Pfam" id="PF26544">
    <property type="entry name" value="Mdm12"/>
    <property type="match status" value="2"/>
</dbReference>
<evidence type="ECO:0000313" key="12">
    <source>
        <dbReference type="EMBL" id="SZF05933.1"/>
    </source>
</evidence>
<comment type="similarity">
    <text evidence="9">Belongs to the MDM12 family.</text>
</comment>
<feature type="region of interest" description="Disordered" evidence="10">
    <location>
        <begin position="186"/>
        <end position="221"/>
    </location>
</feature>
<dbReference type="CDD" id="cd21672">
    <property type="entry name" value="SMP_Mdm12"/>
    <property type="match status" value="1"/>
</dbReference>
<feature type="region of interest" description="Disordered" evidence="10">
    <location>
        <begin position="77"/>
        <end position="99"/>
    </location>
</feature>
<dbReference type="VEuPathDB" id="FungiDB:BLGHR1_16736"/>
<dbReference type="PANTHER" id="PTHR28204">
    <property type="entry name" value="MITOCHONDRIAL DISTRIBUTION AND MORPHOLOGY PROTEIN 12"/>
    <property type="match status" value="1"/>
</dbReference>
<keyword evidence="5" id="KW-0445">Lipid transport</keyword>
<evidence type="ECO:0000256" key="10">
    <source>
        <dbReference type="SAM" id="MobiDB-lite"/>
    </source>
</evidence>
<dbReference type="EMBL" id="UNSH01000086">
    <property type="protein sequence ID" value="SZF05933.1"/>
    <property type="molecule type" value="Genomic_DNA"/>
</dbReference>
<dbReference type="InterPro" id="IPR027532">
    <property type="entry name" value="Mdm12"/>
</dbReference>
<proteinExistence type="inferred from homology"/>
<evidence type="ECO:0000259" key="11">
    <source>
        <dbReference type="PROSITE" id="PS51847"/>
    </source>
</evidence>
<feature type="compositionally biased region" description="Acidic residues" evidence="10">
    <location>
        <begin position="77"/>
        <end position="87"/>
    </location>
</feature>
<keyword evidence="7 9" id="KW-0496">Mitochondrion</keyword>
<dbReference type="GO" id="GO:0005789">
    <property type="term" value="C:endoplasmic reticulum membrane"/>
    <property type="evidence" value="ECO:0007669"/>
    <property type="project" value="UniProtKB-SubCell"/>
</dbReference>
<dbReference type="InterPro" id="IPR031468">
    <property type="entry name" value="SMP_LBD"/>
</dbReference>
<feature type="domain" description="SMP-LTD" evidence="11">
    <location>
        <begin position="1"/>
        <end position="408"/>
    </location>
</feature>
<dbReference type="Proteomes" id="UP000275772">
    <property type="component" value="Unassembled WGS sequence"/>
</dbReference>
<reference evidence="12 13" key="1">
    <citation type="submission" date="2017-11" db="EMBL/GenBank/DDBJ databases">
        <authorList>
            <person name="Kracher B."/>
        </authorList>
    </citation>
    <scope>NUCLEOTIDE SEQUENCE [LARGE SCALE GENOMIC DNA]</scope>
    <source>
        <strain evidence="12 13">RACE1</strain>
    </source>
</reference>
<evidence type="ECO:0000256" key="9">
    <source>
        <dbReference type="HAMAP-Rule" id="MF_03104"/>
    </source>
</evidence>
<keyword evidence="4 9" id="KW-0256">Endoplasmic reticulum</keyword>
<keyword evidence="6" id="KW-0446">Lipid-binding</keyword>
<comment type="subunit">
    <text evidence="9">Component of the ER-mitochondria encounter structure (ERMES) or MDM complex, composed of MMM1, MDM10, MDM12 and MDM34. A MMM1 homodimer associates with one molecule of MDM12 on each side in a pairwise head-to-tail manner, and the SMP-LTD domains of MMM1 and MDM12 generate a continuous hydrophobic tunnel for phospholipid trafficking.</text>
</comment>
<protein>
    <recommendedName>
        <fullName evidence="9">Mitochondrial distribution and morphology protein 12</fullName>
    </recommendedName>
    <alternativeName>
        <fullName evidence="9">Mitochondrial inheritance component MDM12</fullName>
    </alternativeName>
</protein>
<comment type="subcellular location">
    <subcellularLocation>
        <location evidence="1">Membrane</location>
    </subcellularLocation>
    <subcellularLocation>
        <location evidence="9">Mitochondrion outer membrane</location>
        <topology evidence="9">Peripheral membrane protein</topology>
        <orientation evidence="9">Cytoplasmic side</orientation>
    </subcellularLocation>
    <subcellularLocation>
        <location evidence="9">Endoplasmic reticulum membrane</location>
        <topology evidence="9">Peripheral membrane protein</topology>
        <orientation evidence="9">Cytoplasmic side</orientation>
    </subcellularLocation>
    <text evidence="9">The ERMES/MDM complex localizes to a few discrete foci (around 10 per single cell), that represent mitochondria-endoplasmic reticulum junctions. These foci are often found next to mtDNA nucleoids.</text>
</comment>
<evidence type="ECO:0000256" key="2">
    <source>
        <dbReference type="ARBA" id="ARBA00022448"/>
    </source>
</evidence>
<dbReference type="PANTHER" id="PTHR28204:SF1">
    <property type="entry name" value="MITOCHONDRIAL DISTRIBUTION AND MORPHOLOGY PROTEIN 12"/>
    <property type="match status" value="1"/>
</dbReference>
<gene>
    <name evidence="9" type="primary">MDM12</name>
    <name evidence="12" type="ORF">BLGHR1_16736</name>
</gene>
<evidence type="ECO:0000256" key="3">
    <source>
        <dbReference type="ARBA" id="ARBA00022787"/>
    </source>
</evidence>
<evidence type="ECO:0000256" key="7">
    <source>
        <dbReference type="ARBA" id="ARBA00023128"/>
    </source>
</evidence>
<comment type="function">
    <text evidence="9">Component of the ERMES/MDM complex, which serves as a molecular tether to connect the endoplasmic reticulum (ER) and mitochondria. Components of this complex are involved in the control of mitochondrial shape and protein biogenesis, and function in nonvesicular lipid trafficking between the ER and mitochondria. MDM12 is required for the interaction of the ER-resident membrane protein MMM1 and the outer mitochondrial membrane-resident beta-barrel protein MDM10. The MDM12-MMM1 subcomplex functions in the major beta-barrel assembly pathway that is responsible for biogenesis of all mitochondrial outer membrane beta-barrel proteins, and acts in a late step after the SAM complex. The MDM10-MDM12-MMM1 subcomplex further acts in the TOM40-specific pathway after the action of the MDM12-MMM1 complex. Essential for establishing and maintaining the structure of mitochondria and maintenance of mtDNA nucleoids.</text>
</comment>
<dbReference type="GO" id="GO:0008289">
    <property type="term" value="F:lipid binding"/>
    <property type="evidence" value="ECO:0007669"/>
    <property type="project" value="UniProtKB-KW"/>
</dbReference>
<evidence type="ECO:0000256" key="8">
    <source>
        <dbReference type="ARBA" id="ARBA00023136"/>
    </source>
</evidence>
<evidence type="ECO:0000256" key="6">
    <source>
        <dbReference type="ARBA" id="ARBA00023121"/>
    </source>
</evidence>
<keyword evidence="2" id="KW-0813">Transport</keyword>
<dbReference type="GO" id="GO:0045040">
    <property type="term" value="P:protein insertion into mitochondrial outer membrane"/>
    <property type="evidence" value="ECO:0007669"/>
    <property type="project" value="UniProtKB-UniRule"/>
</dbReference>
<dbReference type="PROSITE" id="PS51847">
    <property type="entry name" value="SMP"/>
    <property type="match status" value="1"/>
</dbReference>
<dbReference type="GO" id="GO:0032865">
    <property type="term" value="C:ERMES complex"/>
    <property type="evidence" value="ECO:0007669"/>
    <property type="project" value="UniProtKB-UniRule"/>
</dbReference>
<evidence type="ECO:0000313" key="13">
    <source>
        <dbReference type="Proteomes" id="UP000275772"/>
    </source>
</evidence>
<keyword evidence="8 9" id="KW-0472">Membrane</keyword>
<evidence type="ECO:0000256" key="5">
    <source>
        <dbReference type="ARBA" id="ARBA00023055"/>
    </source>
</evidence>
<dbReference type="HAMAP" id="MF_03104">
    <property type="entry name" value="Mdm12"/>
    <property type="match status" value="1"/>
</dbReference>